<dbReference type="InterPro" id="IPR018108">
    <property type="entry name" value="MCP_transmembrane"/>
</dbReference>
<dbReference type="SUPFAM" id="SSF103506">
    <property type="entry name" value="Mitochondrial carrier"/>
    <property type="match status" value="1"/>
</dbReference>
<evidence type="ECO:0000256" key="4">
    <source>
        <dbReference type="ARBA" id="ARBA00022692"/>
    </source>
</evidence>
<dbReference type="GeneID" id="55995639"/>
<dbReference type="Gene3D" id="1.50.40.10">
    <property type="entry name" value="Mitochondrial carrier domain"/>
    <property type="match status" value="1"/>
</dbReference>
<dbReference type="PANTHER" id="PTHR45671:SF12">
    <property type="entry name" value="MITOCHONDRIAL PHOSPHATE CARRIER PROTEIN"/>
    <property type="match status" value="1"/>
</dbReference>
<reference evidence="13" key="1">
    <citation type="submission" date="2020-06" db="EMBL/GenBank/DDBJ databases">
        <title>A chromosome-scale genome assembly of Talaromyces rugulosus W13939.</title>
        <authorList>
            <person name="Wang B."/>
            <person name="Guo L."/>
            <person name="Ye K."/>
            <person name="Wang L."/>
        </authorList>
    </citation>
    <scope>NUCLEOTIDE SEQUENCE [LARGE SCALE GENOMIC DNA]</scope>
    <source>
        <strain evidence="13">W13939</strain>
    </source>
</reference>
<dbReference type="FunFam" id="1.50.40.10:FF:000024">
    <property type="entry name" value="MIR1p Mitochondrial phosphate carrier"/>
    <property type="match status" value="1"/>
</dbReference>
<dbReference type="InterPro" id="IPR044677">
    <property type="entry name" value="SLC25A3/Pic2/Mir1-like"/>
</dbReference>
<feature type="repeat" description="Solcar" evidence="10">
    <location>
        <begin position="221"/>
        <end position="306"/>
    </location>
</feature>
<dbReference type="KEGG" id="trg:TRUGW13939_08150"/>
<organism evidence="12 13">
    <name type="scientific">Talaromyces rugulosus</name>
    <name type="common">Penicillium rugulosum</name>
    <dbReference type="NCBI Taxonomy" id="121627"/>
    <lineage>
        <taxon>Eukaryota</taxon>
        <taxon>Fungi</taxon>
        <taxon>Dikarya</taxon>
        <taxon>Ascomycota</taxon>
        <taxon>Pezizomycotina</taxon>
        <taxon>Eurotiomycetes</taxon>
        <taxon>Eurotiomycetidae</taxon>
        <taxon>Eurotiales</taxon>
        <taxon>Trichocomaceae</taxon>
        <taxon>Talaromyces</taxon>
        <taxon>Talaromyces sect. Islandici</taxon>
    </lineage>
</organism>
<proteinExistence type="inferred from homology"/>
<comment type="similarity">
    <text evidence="2 11">Belongs to the mitochondrial carrier (TC 2.A.29) family.</text>
</comment>
<keyword evidence="4 10" id="KW-0812">Transmembrane</keyword>
<dbReference type="OrthoDB" id="427452at2759"/>
<evidence type="ECO:0000313" key="13">
    <source>
        <dbReference type="Proteomes" id="UP000509510"/>
    </source>
</evidence>
<dbReference type="InterPro" id="IPR002067">
    <property type="entry name" value="MCP"/>
</dbReference>
<evidence type="ECO:0000256" key="2">
    <source>
        <dbReference type="ARBA" id="ARBA00006375"/>
    </source>
</evidence>
<evidence type="ECO:0000256" key="8">
    <source>
        <dbReference type="ARBA" id="ARBA00023128"/>
    </source>
</evidence>
<keyword evidence="7" id="KW-1133">Transmembrane helix</keyword>
<evidence type="ECO:0000256" key="10">
    <source>
        <dbReference type="PROSITE-ProRule" id="PRU00282"/>
    </source>
</evidence>
<evidence type="ECO:0000256" key="11">
    <source>
        <dbReference type="RuleBase" id="RU000488"/>
    </source>
</evidence>
<keyword evidence="3 11" id="KW-0813">Transport</keyword>
<evidence type="ECO:0000256" key="7">
    <source>
        <dbReference type="ARBA" id="ARBA00022989"/>
    </source>
</evidence>
<sequence>MSHLPVASPAQKLYDSQNSASPGIALYSRYAVAGGICCSLTHAVLTPVDVVKTRIQLEPSVYNRGIWQGVRQVVARDGTKALATGFGPTVAGYFLQGACKFGGYEFFKRRIVDLVGHETASRNRNAIYLAASASAEALGDVLLCPFEAIRIRLVSEPTYARGLVSGFQKMAMQEGVRGLYSGLGPILLKQVPYTMATFVVYEKATELAYQSLDASKMSNSMHTLVNMASGLVAGMAAAIISQPADTMLSQINKIPARPGEGICRRLYNIARNLGIRGSYSGIQARLVMVSGMTAGQFAIYSDIKRVSCNSY</sequence>
<evidence type="ECO:0000256" key="3">
    <source>
        <dbReference type="ARBA" id="ARBA00022448"/>
    </source>
</evidence>
<dbReference type="GO" id="GO:0005743">
    <property type="term" value="C:mitochondrial inner membrane"/>
    <property type="evidence" value="ECO:0007669"/>
    <property type="project" value="UniProtKB-SubCell"/>
</dbReference>
<evidence type="ECO:0000256" key="5">
    <source>
        <dbReference type="ARBA" id="ARBA00022737"/>
    </source>
</evidence>
<keyword evidence="13" id="KW-1185">Reference proteome</keyword>
<evidence type="ECO:0000313" key="12">
    <source>
        <dbReference type="EMBL" id="QKX61004.1"/>
    </source>
</evidence>
<comment type="subcellular location">
    <subcellularLocation>
        <location evidence="1">Mitochondrion inner membrane</location>
        <topology evidence="1">Multi-pass membrane protein</topology>
    </subcellularLocation>
</comment>
<dbReference type="GO" id="GO:1990547">
    <property type="term" value="P:mitochondrial phosphate ion transmembrane transport"/>
    <property type="evidence" value="ECO:0007669"/>
    <property type="project" value="InterPro"/>
</dbReference>
<evidence type="ECO:0000256" key="9">
    <source>
        <dbReference type="ARBA" id="ARBA00023136"/>
    </source>
</evidence>
<feature type="repeat" description="Solcar" evidence="10">
    <location>
        <begin position="25"/>
        <end position="110"/>
    </location>
</feature>
<dbReference type="Proteomes" id="UP000509510">
    <property type="component" value="Chromosome IV"/>
</dbReference>
<dbReference type="PRINTS" id="PR00926">
    <property type="entry name" value="MITOCARRIER"/>
</dbReference>
<accession>A0A7H8R3T8</accession>
<dbReference type="PROSITE" id="PS50920">
    <property type="entry name" value="SOLCAR"/>
    <property type="match status" value="3"/>
</dbReference>
<name>A0A7H8R3T8_TALRU</name>
<dbReference type="EMBL" id="CP055901">
    <property type="protein sequence ID" value="QKX61004.1"/>
    <property type="molecule type" value="Genomic_DNA"/>
</dbReference>
<feature type="repeat" description="Solcar" evidence="10">
    <location>
        <begin position="123"/>
        <end position="207"/>
    </location>
</feature>
<dbReference type="RefSeq" id="XP_035347179.1">
    <property type="nucleotide sequence ID" value="XM_035491286.1"/>
</dbReference>
<gene>
    <name evidence="12" type="ORF">TRUGW13939_08150</name>
</gene>
<dbReference type="InterPro" id="IPR023395">
    <property type="entry name" value="MCP_dom_sf"/>
</dbReference>
<dbReference type="Pfam" id="PF00153">
    <property type="entry name" value="Mito_carr"/>
    <property type="match status" value="3"/>
</dbReference>
<keyword evidence="5" id="KW-0677">Repeat</keyword>
<dbReference type="GO" id="GO:0005315">
    <property type="term" value="F:phosphate transmembrane transporter activity"/>
    <property type="evidence" value="ECO:0007669"/>
    <property type="project" value="InterPro"/>
</dbReference>
<dbReference type="AlphaFoldDB" id="A0A7H8R3T8"/>
<evidence type="ECO:0000256" key="1">
    <source>
        <dbReference type="ARBA" id="ARBA00004448"/>
    </source>
</evidence>
<keyword evidence="8" id="KW-0496">Mitochondrion</keyword>
<dbReference type="PANTHER" id="PTHR45671">
    <property type="entry name" value="SOLUTE CARRIER FAMILY 25 (MITOCHONDRIAL CARRIER PHOSPHATE CARRIER), MEMBER 3, LIKE-RELATED-RELATED"/>
    <property type="match status" value="1"/>
</dbReference>
<keyword evidence="6" id="KW-0999">Mitochondrion inner membrane</keyword>
<keyword evidence="9 10" id="KW-0472">Membrane</keyword>
<protein>
    <submittedName>
        <fullName evidence="12">Uncharacterized protein</fullName>
    </submittedName>
</protein>
<evidence type="ECO:0000256" key="6">
    <source>
        <dbReference type="ARBA" id="ARBA00022792"/>
    </source>
</evidence>